<evidence type="ECO:0000256" key="3">
    <source>
        <dbReference type="ARBA" id="ARBA00023015"/>
    </source>
</evidence>
<dbReference type="InterPro" id="IPR024943">
    <property type="entry name" value="Enhancer_polycomb"/>
</dbReference>
<feature type="compositionally biased region" description="Basic and acidic residues" evidence="8">
    <location>
        <begin position="1"/>
        <end position="27"/>
    </location>
</feature>
<dbReference type="GO" id="GO:0006357">
    <property type="term" value="P:regulation of transcription by RNA polymerase II"/>
    <property type="evidence" value="ECO:0007669"/>
    <property type="project" value="InterPro"/>
</dbReference>
<dbReference type="GO" id="GO:0035267">
    <property type="term" value="C:NuA4 histone acetyltransferase complex"/>
    <property type="evidence" value="ECO:0007669"/>
    <property type="project" value="InterPro"/>
</dbReference>
<feature type="compositionally biased region" description="Basic residues" evidence="8">
    <location>
        <begin position="366"/>
        <end position="375"/>
    </location>
</feature>
<keyword evidence="4 7" id="KW-0804">Transcription</keyword>
<evidence type="ECO:0000256" key="5">
    <source>
        <dbReference type="ARBA" id="ARBA00023242"/>
    </source>
</evidence>
<evidence type="ECO:0000256" key="2">
    <source>
        <dbReference type="ARBA" id="ARBA00008035"/>
    </source>
</evidence>
<evidence type="ECO:0000256" key="4">
    <source>
        <dbReference type="ARBA" id="ARBA00023163"/>
    </source>
</evidence>
<dbReference type="GeneID" id="62195115"/>
<dbReference type="Pfam" id="PF10513">
    <property type="entry name" value="EPL1"/>
    <property type="match status" value="1"/>
</dbReference>
<comment type="subcellular location">
    <subcellularLocation>
        <location evidence="1 7">Nucleus</location>
    </subcellularLocation>
</comment>
<feature type="region of interest" description="Disordered" evidence="8">
    <location>
        <begin position="1"/>
        <end position="32"/>
    </location>
</feature>
<comment type="function">
    <text evidence="6">Component of the NuA4 histone acetyltransferase complex which is involved in transcriptional activation of selected genes principally by acetylation of nucleosomal histone H4 and H2A. The NuA4 complex is also involved in DNA repair. Involved in gene silencing by neighboring heterochromatin, blockage of the silencing spreading along the chromosome, and required for cell cycle progression through G2/M.</text>
</comment>
<evidence type="ECO:0000256" key="6">
    <source>
        <dbReference type="ARBA" id="ARBA00025513"/>
    </source>
</evidence>
<protein>
    <recommendedName>
        <fullName evidence="7">Enhancer of polycomb-like protein</fullName>
    </recommendedName>
</protein>
<dbReference type="AlphaFoldDB" id="A0A875RUB2"/>
<keyword evidence="3 7" id="KW-0805">Transcription regulation</keyword>
<gene>
    <name evidence="10" type="ORF">FOA43_001714</name>
</gene>
<dbReference type="GO" id="GO:0005634">
    <property type="term" value="C:nucleus"/>
    <property type="evidence" value="ECO:0007669"/>
    <property type="project" value="UniProtKB-SubCell"/>
</dbReference>
<feature type="compositionally biased region" description="Low complexity" evidence="8">
    <location>
        <begin position="764"/>
        <end position="775"/>
    </location>
</feature>
<dbReference type="Proteomes" id="UP000662931">
    <property type="component" value="Chromosome 1"/>
</dbReference>
<dbReference type="InterPro" id="IPR019542">
    <property type="entry name" value="Enhancer_polycomb-like_N"/>
</dbReference>
<feature type="region of interest" description="Disordered" evidence="8">
    <location>
        <begin position="349"/>
        <end position="385"/>
    </location>
</feature>
<keyword evidence="5 7" id="KW-0539">Nucleus</keyword>
<evidence type="ECO:0000313" key="10">
    <source>
        <dbReference type="EMBL" id="QPG74387.1"/>
    </source>
</evidence>
<feature type="domain" description="Enhancer of polycomb-like N-terminal" evidence="9">
    <location>
        <begin position="6"/>
        <end position="134"/>
    </location>
</feature>
<evidence type="ECO:0000256" key="7">
    <source>
        <dbReference type="RuleBase" id="RU361124"/>
    </source>
</evidence>
<dbReference type="KEGG" id="bnn:FOA43_001714"/>
<reference evidence="10" key="1">
    <citation type="submission" date="2020-10" db="EMBL/GenBank/DDBJ databases">
        <authorList>
            <person name="Roach M.J.R."/>
        </authorList>
    </citation>
    <scope>NUCLEOTIDE SEQUENCE</scope>
    <source>
        <strain evidence="10">CBS 1945</strain>
    </source>
</reference>
<name>A0A875RUB2_EENNA</name>
<evidence type="ECO:0000256" key="1">
    <source>
        <dbReference type="ARBA" id="ARBA00004123"/>
    </source>
</evidence>
<comment type="similarity">
    <text evidence="2 7">Belongs to the enhancer of polycomb family.</text>
</comment>
<dbReference type="RefSeq" id="XP_038777952.1">
    <property type="nucleotide sequence ID" value="XM_038922024.1"/>
</dbReference>
<feature type="compositionally biased region" description="Basic and acidic residues" evidence="8">
    <location>
        <begin position="349"/>
        <end position="365"/>
    </location>
</feature>
<dbReference type="EMBL" id="CP064812">
    <property type="protein sequence ID" value="QPG74387.1"/>
    <property type="molecule type" value="Genomic_DNA"/>
</dbReference>
<dbReference type="OrthoDB" id="435275at2759"/>
<proteinExistence type="inferred from homology"/>
<evidence type="ECO:0000256" key="8">
    <source>
        <dbReference type="SAM" id="MobiDB-lite"/>
    </source>
</evidence>
<dbReference type="PANTHER" id="PTHR14898">
    <property type="entry name" value="ENHANCER OF POLYCOMB"/>
    <property type="match status" value="1"/>
</dbReference>
<sequence length="792" mass="91909">MKQKDIPDLDTEEQQRELQHIETGVEKGEEEEKDLQAVMLATNAKFRGAKVQDVSIPTPDASKTWIDASKYYGSKYHYPEDYLKFSSTVEDTSGCQYNMDEVDNEFLDTYNSDKIDRDRCTEDEFEILMYNFERVVDKKQPYLSMDPSQILGFAEIKQMALVQDEEDPTFMHRQLGNQLGIPNFRTLLDSELPVAPRPLRQLLDKFGSDIYDHWKKRRLNRKGESVFAQLKFEDPSQQQRDDNDPYVCFRRREYRHARKTRRADVQGVEKLRLLDRDFRTARQLLLMVAQRELKKQAEMRAEWGVFKQRCAIKDLKRELGIKTEDKDLIDQKKRRLNAFRVQRAKEAAAAAEKERLRSKQKSDGKKGHHSKRSFAQRRLNVPEGPNSLTAQLRRQQQKQLLAQGAGLVQESASPPPVQPYVKLPSAKIPDLEMTTVNTVLKDKLDGIKKAVSDRIIKRKLQDEGWVNFTDDPYNPFFDISPNGEELLRERSHLPFSSIASSLYTIEDSRQIDFSYVFSNSKHYSNNDNEVIKVNAATGQVVRNDRHNFMPAFYDLAGEDGDDLEEYGLNKGSAEESFYEKNRLNVSEVLFKLRKRRGRSGCLWIDRKRITDEDEYQAYLEEMDMEENITDSVDTGEKRKRVNAYDARGGAKRRLRSRFMFDSDLPPFNPIDPSRLNQIDPQTQEIRFGAMLLSKAYDGMHQIRQKQMETYQQRILYQQKLLQQRRHQHQQLQQQPKAVELANSSSLSSRAGSRNYSQGSENAQNVSNHVNGSNNSFAASKSTTVNQIAKEIV</sequence>
<feature type="compositionally biased region" description="Low complexity" evidence="8">
    <location>
        <begin position="729"/>
        <end position="756"/>
    </location>
</feature>
<evidence type="ECO:0000259" key="9">
    <source>
        <dbReference type="Pfam" id="PF10513"/>
    </source>
</evidence>
<accession>A0A875RUB2</accession>
<organism evidence="10 11">
    <name type="scientific">Eeniella nana</name>
    <name type="common">Yeast</name>
    <name type="synonym">Brettanomyces nanus</name>
    <dbReference type="NCBI Taxonomy" id="13502"/>
    <lineage>
        <taxon>Eukaryota</taxon>
        <taxon>Fungi</taxon>
        <taxon>Dikarya</taxon>
        <taxon>Ascomycota</taxon>
        <taxon>Saccharomycotina</taxon>
        <taxon>Pichiomycetes</taxon>
        <taxon>Pichiales</taxon>
        <taxon>Pichiaceae</taxon>
        <taxon>Brettanomyces</taxon>
    </lineage>
</organism>
<keyword evidence="11" id="KW-1185">Reference proteome</keyword>
<feature type="region of interest" description="Disordered" evidence="8">
    <location>
        <begin position="726"/>
        <end position="781"/>
    </location>
</feature>
<evidence type="ECO:0000313" key="11">
    <source>
        <dbReference type="Proteomes" id="UP000662931"/>
    </source>
</evidence>